<dbReference type="Gene3D" id="3.40.50.720">
    <property type="entry name" value="NAD(P)-binding Rossmann-like Domain"/>
    <property type="match status" value="1"/>
</dbReference>
<dbReference type="SUPFAM" id="SSF51735">
    <property type="entry name" value="NAD(P)-binding Rossmann-fold domains"/>
    <property type="match status" value="1"/>
</dbReference>
<name>A0AAU7DKH7_9BACT</name>
<dbReference type="Pfam" id="PF19051">
    <property type="entry name" value="GFO_IDH_MocA_C2"/>
    <property type="match status" value="1"/>
</dbReference>
<evidence type="ECO:0000259" key="1">
    <source>
        <dbReference type="Pfam" id="PF01408"/>
    </source>
</evidence>
<gene>
    <name evidence="3" type="ORF">P8935_03295</name>
</gene>
<feature type="domain" description="Gfo/Idh/MocA-like oxidoreductase N-terminal" evidence="1">
    <location>
        <begin position="37"/>
        <end position="161"/>
    </location>
</feature>
<dbReference type="Pfam" id="PF01408">
    <property type="entry name" value="GFO_IDH_MocA"/>
    <property type="match status" value="1"/>
</dbReference>
<dbReference type="GO" id="GO:0000166">
    <property type="term" value="F:nucleotide binding"/>
    <property type="evidence" value="ECO:0007669"/>
    <property type="project" value="InterPro"/>
</dbReference>
<dbReference type="RefSeq" id="WP_348263589.1">
    <property type="nucleotide sequence ID" value="NZ_CP121196.1"/>
</dbReference>
<accession>A0AAU7DKH7</accession>
<dbReference type="PANTHER" id="PTHR43818">
    <property type="entry name" value="BCDNA.GH03377"/>
    <property type="match status" value="1"/>
</dbReference>
<dbReference type="EMBL" id="CP121196">
    <property type="protein sequence ID" value="XBH18364.1"/>
    <property type="molecule type" value="Genomic_DNA"/>
</dbReference>
<proteinExistence type="predicted"/>
<dbReference type="InterPro" id="IPR036291">
    <property type="entry name" value="NAD(P)-bd_dom_sf"/>
</dbReference>
<reference evidence="3" key="1">
    <citation type="submission" date="2023-03" db="EMBL/GenBank/DDBJ databases">
        <title>Edaphobacter sp.</title>
        <authorList>
            <person name="Huber K.J."/>
            <person name="Papendorf J."/>
            <person name="Pilke C."/>
            <person name="Bunk B."/>
            <person name="Sproeer C."/>
            <person name="Pester M."/>
        </authorList>
    </citation>
    <scope>NUCLEOTIDE SEQUENCE</scope>
    <source>
        <strain evidence="3">DSM 110680</strain>
    </source>
</reference>
<organism evidence="3">
    <name type="scientific">Telmatobacter sp. DSM 110680</name>
    <dbReference type="NCBI Taxonomy" id="3036704"/>
    <lineage>
        <taxon>Bacteria</taxon>
        <taxon>Pseudomonadati</taxon>
        <taxon>Acidobacteriota</taxon>
        <taxon>Terriglobia</taxon>
        <taxon>Terriglobales</taxon>
        <taxon>Acidobacteriaceae</taxon>
        <taxon>Telmatobacter</taxon>
    </lineage>
</organism>
<protein>
    <submittedName>
        <fullName evidence="3">Gfo/Idh/MocA family oxidoreductase</fullName>
    </submittedName>
</protein>
<dbReference type="InterPro" id="IPR006311">
    <property type="entry name" value="TAT_signal"/>
</dbReference>
<dbReference type="Gene3D" id="3.30.360.10">
    <property type="entry name" value="Dihydrodipicolinate Reductase, domain 2"/>
    <property type="match status" value="1"/>
</dbReference>
<dbReference type="PANTHER" id="PTHR43818:SF5">
    <property type="entry name" value="OXIDOREDUCTASE FAMILY PROTEIN"/>
    <property type="match status" value="1"/>
</dbReference>
<evidence type="ECO:0000313" key="3">
    <source>
        <dbReference type="EMBL" id="XBH18364.1"/>
    </source>
</evidence>
<dbReference type="InterPro" id="IPR000683">
    <property type="entry name" value="Gfo/Idh/MocA-like_OxRdtase_N"/>
</dbReference>
<dbReference type="AlphaFoldDB" id="A0AAU7DKH7"/>
<evidence type="ECO:0000259" key="2">
    <source>
        <dbReference type="Pfam" id="PF19051"/>
    </source>
</evidence>
<sequence>MVTRREFLDTLAVGAAGLAISSTAKSYGQIMGANERLNFAVIGLNSRAYAHLSSLKANQGAVHISHVCDVESNILAKFATATNKMMGYDPATERDFRKILERKDIDAITIATPDHWHAPMAILGLQAGKHVYVEKPCSHNPGEGALLVEAQKKYGKLVQMGTQQRSSPHTIEIVNKIHSGIIGRAYFAKCWYDNTRKSIGIGRPAPVPATLDWDLWQGPAPRQPYKDNVQPYNWHWFRIWGTGETLNNGTHEVDVCRWALGVDYPNRVTASGGRYAFKDDWQFYDTLVTNFEYDDKAISWTSDSCNGMHTYNRGRGSVIEGTEGSVLVDRDGYEVYNLNGKKTDEFKVGKQTSTADLIGADSMTDAHFANFIAGIRKGEKLNAPVSVGNVAVTMLQLSNIAWFVHRELNLDPSDGKIKNDTEAMKFWNREYEKGWEPRI</sequence>
<feature type="domain" description="Gfo/Idh/MocA-like oxidoreductase bacterial type C-terminal" evidence="2">
    <location>
        <begin position="204"/>
        <end position="435"/>
    </location>
</feature>
<dbReference type="SUPFAM" id="SSF55347">
    <property type="entry name" value="Glyceraldehyde-3-phosphate dehydrogenase-like, C-terminal domain"/>
    <property type="match status" value="1"/>
</dbReference>
<dbReference type="InterPro" id="IPR043906">
    <property type="entry name" value="Gfo/Idh/MocA_OxRdtase_bact_C"/>
</dbReference>
<dbReference type="InterPro" id="IPR050463">
    <property type="entry name" value="Gfo/Idh/MocA_oxidrdct_glycsds"/>
</dbReference>
<dbReference type="PROSITE" id="PS51318">
    <property type="entry name" value="TAT"/>
    <property type="match status" value="1"/>
</dbReference>